<reference evidence="2 3" key="1">
    <citation type="journal article" date="2018" name="Sci. Data">
        <title>The draft genome sequence of cork oak.</title>
        <authorList>
            <person name="Ramos A.M."/>
            <person name="Usie A."/>
            <person name="Barbosa P."/>
            <person name="Barros P.M."/>
            <person name="Capote T."/>
            <person name="Chaves I."/>
            <person name="Simoes F."/>
            <person name="Abreu I."/>
            <person name="Carrasquinho I."/>
            <person name="Faro C."/>
            <person name="Guimaraes J.B."/>
            <person name="Mendonca D."/>
            <person name="Nobrega F."/>
            <person name="Rodrigues L."/>
            <person name="Saibo N.J.M."/>
            <person name="Varela M.C."/>
            <person name="Egas C."/>
            <person name="Matos J."/>
            <person name="Miguel C.M."/>
            <person name="Oliveira M.M."/>
            <person name="Ricardo C.P."/>
            <person name="Goncalves S."/>
        </authorList>
    </citation>
    <scope>NUCLEOTIDE SEQUENCE [LARGE SCALE GENOMIC DNA]</scope>
    <source>
        <strain evidence="3">cv. HL8</strain>
    </source>
</reference>
<feature type="region of interest" description="Disordered" evidence="1">
    <location>
        <begin position="195"/>
        <end position="222"/>
    </location>
</feature>
<gene>
    <name evidence="2" type="ORF">CFP56_027104</name>
</gene>
<dbReference type="InterPro" id="IPR011990">
    <property type="entry name" value="TPR-like_helical_dom_sf"/>
</dbReference>
<feature type="region of interest" description="Disordered" evidence="1">
    <location>
        <begin position="1"/>
        <end position="55"/>
    </location>
</feature>
<accession>A0AAW0JYQ8</accession>
<feature type="compositionally biased region" description="Polar residues" evidence="1">
    <location>
        <begin position="1"/>
        <end position="23"/>
    </location>
</feature>
<feature type="region of interest" description="Disordered" evidence="1">
    <location>
        <begin position="238"/>
        <end position="274"/>
    </location>
</feature>
<proteinExistence type="predicted"/>
<evidence type="ECO:0000256" key="1">
    <source>
        <dbReference type="SAM" id="MobiDB-lite"/>
    </source>
</evidence>
<dbReference type="EMBL" id="PKMF04000438">
    <property type="protein sequence ID" value="KAK7831702.1"/>
    <property type="molecule type" value="Genomic_DNA"/>
</dbReference>
<dbReference type="PANTHER" id="PTHR47205">
    <property type="entry name" value="OS07G0599000 PROTEIN"/>
    <property type="match status" value="1"/>
</dbReference>
<feature type="compositionally biased region" description="Polar residues" evidence="1">
    <location>
        <begin position="251"/>
        <end position="262"/>
    </location>
</feature>
<dbReference type="Proteomes" id="UP000237347">
    <property type="component" value="Unassembled WGS sequence"/>
</dbReference>
<feature type="compositionally biased region" description="Pro residues" evidence="1">
    <location>
        <begin position="25"/>
        <end position="50"/>
    </location>
</feature>
<evidence type="ECO:0000313" key="2">
    <source>
        <dbReference type="EMBL" id="KAK7831702.1"/>
    </source>
</evidence>
<protein>
    <submittedName>
        <fullName evidence="2">Pentatricopeptide repeat-containing protein</fullName>
    </submittedName>
</protein>
<name>A0AAW0JYQ8_QUESU</name>
<dbReference type="AlphaFoldDB" id="A0AAW0JYQ8"/>
<sequence>MKSITTFTFLSQEPQLAQSTHSHSPLPPPPPPPLPPPPPPTTATPLPPNPASGSPLYSENWHSPIANLPNSLSLTQSLMPLGFLAQFLNSHIQALSQTLDVESIMNVFADWMASQHRGEMKQLFEFWIWSLDRAGNPNKPDVGLYNHYLRANLMTNASAAELLDLVAQMEDYDVVPNTALFILVLKAMYKAKETEQAKESEAPKETFSDVGRPSNKTIEIPQDGAASQGFELVLASVTMPAKESPKEKENVTPTESANQANKTSKDELQIKLKP</sequence>
<organism evidence="2 3">
    <name type="scientific">Quercus suber</name>
    <name type="common">Cork oak</name>
    <dbReference type="NCBI Taxonomy" id="58331"/>
    <lineage>
        <taxon>Eukaryota</taxon>
        <taxon>Viridiplantae</taxon>
        <taxon>Streptophyta</taxon>
        <taxon>Embryophyta</taxon>
        <taxon>Tracheophyta</taxon>
        <taxon>Spermatophyta</taxon>
        <taxon>Magnoliopsida</taxon>
        <taxon>eudicotyledons</taxon>
        <taxon>Gunneridae</taxon>
        <taxon>Pentapetalae</taxon>
        <taxon>rosids</taxon>
        <taxon>fabids</taxon>
        <taxon>Fagales</taxon>
        <taxon>Fagaceae</taxon>
        <taxon>Quercus</taxon>
    </lineage>
</organism>
<comment type="caution">
    <text evidence="2">The sequence shown here is derived from an EMBL/GenBank/DDBJ whole genome shotgun (WGS) entry which is preliminary data.</text>
</comment>
<feature type="compositionally biased region" description="Basic and acidic residues" evidence="1">
    <location>
        <begin position="263"/>
        <end position="274"/>
    </location>
</feature>
<dbReference type="InterPro" id="IPR044605">
    <property type="entry name" value="At1g26460-like"/>
</dbReference>
<feature type="compositionally biased region" description="Basic and acidic residues" evidence="1">
    <location>
        <begin position="195"/>
        <end position="207"/>
    </location>
</feature>
<dbReference type="PANTHER" id="PTHR47205:SF1">
    <property type="entry name" value="OS07G0599000 PROTEIN"/>
    <property type="match status" value="1"/>
</dbReference>
<keyword evidence="3" id="KW-1185">Reference proteome</keyword>
<dbReference type="Gene3D" id="1.25.40.10">
    <property type="entry name" value="Tetratricopeptide repeat domain"/>
    <property type="match status" value="1"/>
</dbReference>
<evidence type="ECO:0000313" key="3">
    <source>
        <dbReference type="Proteomes" id="UP000237347"/>
    </source>
</evidence>